<dbReference type="PANTHER" id="PTHR10010">
    <property type="entry name" value="SOLUTE CARRIER FAMILY 34 SODIUM PHOSPHATE , MEMBER 2-RELATED"/>
    <property type="match status" value="1"/>
</dbReference>
<feature type="transmembrane region" description="Helical" evidence="6">
    <location>
        <begin position="6"/>
        <end position="26"/>
    </location>
</feature>
<dbReference type="AlphaFoldDB" id="A0A1H8L8Q3"/>
<protein>
    <submittedName>
        <fullName evidence="7">Phosphate:Na+ symporter</fullName>
    </submittedName>
</protein>
<evidence type="ECO:0000313" key="8">
    <source>
        <dbReference type="Proteomes" id="UP000198761"/>
    </source>
</evidence>
<accession>A0A1H8L8Q3</accession>
<feature type="transmembrane region" description="Helical" evidence="6">
    <location>
        <begin position="248"/>
        <end position="268"/>
    </location>
</feature>
<evidence type="ECO:0000256" key="6">
    <source>
        <dbReference type="SAM" id="Phobius"/>
    </source>
</evidence>
<comment type="subcellular location">
    <subcellularLocation>
        <location evidence="1">Cell membrane</location>
        <topology evidence="1">Multi-pass membrane protein</topology>
    </subcellularLocation>
</comment>
<dbReference type="PANTHER" id="PTHR10010:SF46">
    <property type="entry name" value="SODIUM-DEPENDENT PHOSPHATE TRANSPORT PROTEIN 2B"/>
    <property type="match status" value="1"/>
</dbReference>
<evidence type="ECO:0000256" key="1">
    <source>
        <dbReference type="ARBA" id="ARBA00004651"/>
    </source>
</evidence>
<dbReference type="InterPro" id="IPR003841">
    <property type="entry name" value="Na/Pi_transpt"/>
</dbReference>
<dbReference type="NCBIfam" id="NF037997">
    <property type="entry name" value="Na_Pi_symport"/>
    <property type="match status" value="1"/>
</dbReference>
<name>A0A1H8L8Q3_9RHOB</name>
<evidence type="ECO:0000256" key="5">
    <source>
        <dbReference type="ARBA" id="ARBA00023136"/>
    </source>
</evidence>
<feature type="transmembrane region" description="Helical" evidence="6">
    <location>
        <begin position="137"/>
        <end position="157"/>
    </location>
</feature>
<evidence type="ECO:0000313" key="7">
    <source>
        <dbReference type="EMBL" id="SEO01560.1"/>
    </source>
</evidence>
<feature type="transmembrane region" description="Helical" evidence="6">
    <location>
        <begin position="64"/>
        <end position="87"/>
    </location>
</feature>
<dbReference type="Proteomes" id="UP000198761">
    <property type="component" value="Unassembled WGS sequence"/>
</dbReference>
<sequence length="528" mass="54430">MSEGWLGFAGGIGLFLFGMTVMTEALKTLASGRMRAVLGRFTTTPLRGVLSGAIGTALMQSSSAVILTVIGFVGAGLMSFPQALGVIFGANIGSTTTGWVVAILGLKLQLGVVALPLLFVAALVATLTRGGRRQAGMALAGFSLIFLGLEMMQTATAQVSGLLAGGWLPGESWPGRLALVAIGVAVTVVIQSSGAGVAAVLVLLGSGSVTLMQAAALVVGMDLGTTAKSVLATLGGSREMRRTAMAHVGYNAVTDGLAFLALPLVPLIQRVMLGDAQTALVVFHTGFNLAGVALLLPVLPWFARGIERLVPGGTGPLPEPLDRRLLGDADVAQDAARGVAAALATVQCARLSGALRRSGRAVEAGVVEAVADLEDFLTRVALPSGGTAGQNRQAALLHLADHLGRLAQRAGQEERLAVLVADPVFCRPVRMVAAALERAALAPADPVLARRLARLHGTLGARMARMRRSVLLREHVGLVSPPDLFALTDALRWLERVLFHTERIVHYGAAAAAAAPPKGEATSVLAED</sequence>
<organism evidence="7 8">
    <name type="scientific">Gemmobacter aquatilis</name>
    <dbReference type="NCBI Taxonomy" id="933059"/>
    <lineage>
        <taxon>Bacteria</taxon>
        <taxon>Pseudomonadati</taxon>
        <taxon>Pseudomonadota</taxon>
        <taxon>Alphaproteobacteria</taxon>
        <taxon>Rhodobacterales</taxon>
        <taxon>Paracoccaceae</taxon>
        <taxon>Gemmobacter</taxon>
    </lineage>
</organism>
<feature type="transmembrane region" description="Helical" evidence="6">
    <location>
        <begin position="99"/>
        <end position="125"/>
    </location>
</feature>
<proteinExistence type="predicted"/>
<keyword evidence="3 6" id="KW-0812">Transmembrane</keyword>
<feature type="transmembrane region" description="Helical" evidence="6">
    <location>
        <begin position="280"/>
        <end position="302"/>
    </location>
</feature>
<gene>
    <name evidence="7" type="ORF">SAMN04488103_110146</name>
</gene>
<dbReference type="Pfam" id="PF02690">
    <property type="entry name" value="Na_Pi_cotrans"/>
    <property type="match status" value="2"/>
</dbReference>
<keyword evidence="4 6" id="KW-1133">Transmembrane helix</keyword>
<dbReference type="GO" id="GO:0005436">
    <property type="term" value="F:sodium:phosphate symporter activity"/>
    <property type="evidence" value="ECO:0007669"/>
    <property type="project" value="InterPro"/>
</dbReference>
<evidence type="ECO:0000256" key="2">
    <source>
        <dbReference type="ARBA" id="ARBA00022475"/>
    </source>
</evidence>
<dbReference type="RefSeq" id="WP_175482138.1">
    <property type="nucleotide sequence ID" value="NZ_FOCE01000010.1"/>
</dbReference>
<dbReference type="EMBL" id="FOCE01000010">
    <property type="protein sequence ID" value="SEO01560.1"/>
    <property type="molecule type" value="Genomic_DNA"/>
</dbReference>
<keyword evidence="2" id="KW-1003">Cell membrane</keyword>
<dbReference type="STRING" id="933059.SAMN04488103_110146"/>
<dbReference type="GO" id="GO:0005886">
    <property type="term" value="C:plasma membrane"/>
    <property type="evidence" value="ECO:0007669"/>
    <property type="project" value="UniProtKB-SubCell"/>
</dbReference>
<dbReference type="GO" id="GO:0044341">
    <property type="term" value="P:sodium-dependent phosphate transport"/>
    <property type="evidence" value="ECO:0007669"/>
    <property type="project" value="InterPro"/>
</dbReference>
<evidence type="ECO:0000256" key="3">
    <source>
        <dbReference type="ARBA" id="ARBA00022692"/>
    </source>
</evidence>
<keyword evidence="8" id="KW-1185">Reference proteome</keyword>
<evidence type="ECO:0000256" key="4">
    <source>
        <dbReference type="ARBA" id="ARBA00022989"/>
    </source>
</evidence>
<keyword evidence="5 6" id="KW-0472">Membrane</keyword>
<reference evidence="7 8" key="1">
    <citation type="submission" date="2016-10" db="EMBL/GenBank/DDBJ databases">
        <authorList>
            <person name="de Groot N.N."/>
        </authorList>
    </citation>
    <scope>NUCLEOTIDE SEQUENCE [LARGE SCALE GENOMIC DNA]</scope>
    <source>
        <strain evidence="7 8">DSM 3857</strain>
    </source>
</reference>
<feature type="transmembrane region" description="Helical" evidence="6">
    <location>
        <begin position="177"/>
        <end position="204"/>
    </location>
</feature>